<reference evidence="2" key="1">
    <citation type="submission" date="2023-04" db="EMBL/GenBank/DDBJ databases">
        <authorList>
            <person name="Vijverberg K."/>
            <person name="Xiong W."/>
            <person name="Schranz E."/>
        </authorList>
    </citation>
    <scope>NUCLEOTIDE SEQUENCE</scope>
</reference>
<accession>A0AA35YYF6</accession>
<keyword evidence="1" id="KW-1133">Transmembrane helix</keyword>
<keyword evidence="3" id="KW-1185">Reference proteome</keyword>
<dbReference type="EMBL" id="OX465080">
    <property type="protein sequence ID" value="CAI9282495.1"/>
    <property type="molecule type" value="Genomic_DNA"/>
</dbReference>
<feature type="transmembrane region" description="Helical" evidence="1">
    <location>
        <begin position="84"/>
        <end position="103"/>
    </location>
</feature>
<organism evidence="2 3">
    <name type="scientific">Lactuca saligna</name>
    <name type="common">Willowleaf lettuce</name>
    <dbReference type="NCBI Taxonomy" id="75948"/>
    <lineage>
        <taxon>Eukaryota</taxon>
        <taxon>Viridiplantae</taxon>
        <taxon>Streptophyta</taxon>
        <taxon>Embryophyta</taxon>
        <taxon>Tracheophyta</taxon>
        <taxon>Spermatophyta</taxon>
        <taxon>Magnoliopsida</taxon>
        <taxon>eudicotyledons</taxon>
        <taxon>Gunneridae</taxon>
        <taxon>Pentapetalae</taxon>
        <taxon>asterids</taxon>
        <taxon>campanulids</taxon>
        <taxon>Asterales</taxon>
        <taxon>Asteraceae</taxon>
        <taxon>Cichorioideae</taxon>
        <taxon>Cichorieae</taxon>
        <taxon>Lactucinae</taxon>
        <taxon>Lactuca</taxon>
    </lineage>
</organism>
<evidence type="ECO:0000313" key="2">
    <source>
        <dbReference type="EMBL" id="CAI9282495.1"/>
    </source>
</evidence>
<keyword evidence="1" id="KW-0472">Membrane</keyword>
<proteinExistence type="predicted"/>
<keyword evidence="1" id="KW-0812">Transmembrane</keyword>
<dbReference type="Proteomes" id="UP001177003">
    <property type="component" value="Chromosome 4"/>
</dbReference>
<gene>
    <name evidence="2" type="ORF">LSALG_LOCUS22129</name>
</gene>
<sequence length="106" mass="12357">MLLRARLHYETTNFAHGMQSLQRLWECSSNESCTVQLDAKDELSEMNKLRRRIAEVEFLLSQEQYKVAKSEKEVHDARKAIRRYMMIVAMLFAFLALCVLKLGGSM</sequence>
<evidence type="ECO:0000313" key="3">
    <source>
        <dbReference type="Proteomes" id="UP001177003"/>
    </source>
</evidence>
<protein>
    <submittedName>
        <fullName evidence="2">Uncharacterized protein</fullName>
    </submittedName>
</protein>
<dbReference type="AlphaFoldDB" id="A0AA35YYF6"/>
<evidence type="ECO:0000256" key="1">
    <source>
        <dbReference type="SAM" id="Phobius"/>
    </source>
</evidence>
<name>A0AA35YYF6_LACSI</name>